<evidence type="ECO:0000313" key="1">
    <source>
        <dbReference type="EMBL" id="GAA3547006.1"/>
    </source>
</evidence>
<dbReference type="RefSeq" id="WP_344860639.1">
    <property type="nucleotide sequence ID" value="NZ_BAAAZN010000006.1"/>
</dbReference>
<proteinExistence type="predicted"/>
<sequence length="245" mass="26358">MSAFPSSRYNARTKAVIAVDIVGSSQVSDDLLDPMKSEMESCLAEALAAVGLSWGQAEHVRETGDGVMLAFPDHHAGQVVEVVFHLDHLLRSRNRNRRAPMRARVAAHLGPMAEQNRYHRTYITLTRVLTAAVFDEVVRHWCRTDPAGERFGAGLVMSEAIWRSVVEPFSVALVPPARCTRIEVVSADFSGSAWMHLPGLDVEDALARARGTVASAIVKPLLRTGGTASNGTGLRAGGDGPGHDG</sequence>
<comment type="caution">
    <text evidence="1">The sequence shown here is derived from an EMBL/GenBank/DDBJ whole genome shotgun (WGS) entry which is preliminary data.</text>
</comment>
<keyword evidence="2" id="KW-1185">Reference proteome</keyword>
<dbReference type="Gene3D" id="3.30.70.1230">
    <property type="entry name" value="Nucleotide cyclase"/>
    <property type="match status" value="1"/>
</dbReference>
<accession>A0ABP6W748</accession>
<organism evidence="1 2">
    <name type="scientific">Amycolatopsis ultiminotia</name>
    <dbReference type="NCBI Taxonomy" id="543629"/>
    <lineage>
        <taxon>Bacteria</taxon>
        <taxon>Bacillati</taxon>
        <taxon>Actinomycetota</taxon>
        <taxon>Actinomycetes</taxon>
        <taxon>Pseudonocardiales</taxon>
        <taxon>Pseudonocardiaceae</taxon>
        <taxon>Amycolatopsis</taxon>
    </lineage>
</organism>
<dbReference type="EMBL" id="BAAAZN010000006">
    <property type="protein sequence ID" value="GAA3547006.1"/>
    <property type="molecule type" value="Genomic_DNA"/>
</dbReference>
<evidence type="ECO:0008006" key="3">
    <source>
        <dbReference type="Google" id="ProtNLM"/>
    </source>
</evidence>
<evidence type="ECO:0000313" key="2">
    <source>
        <dbReference type="Proteomes" id="UP001500689"/>
    </source>
</evidence>
<dbReference type="Proteomes" id="UP001500689">
    <property type="component" value="Unassembled WGS sequence"/>
</dbReference>
<reference evidence="2" key="1">
    <citation type="journal article" date="2019" name="Int. J. Syst. Evol. Microbiol.">
        <title>The Global Catalogue of Microorganisms (GCM) 10K type strain sequencing project: providing services to taxonomists for standard genome sequencing and annotation.</title>
        <authorList>
            <consortium name="The Broad Institute Genomics Platform"/>
            <consortium name="The Broad Institute Genome Sequencing Center for Infectious Disease"/>
            <person name="Wu L."/>
            <person name="Ma J."/>
        </authorList>
    </citation>
    <scope>NUCLEOTIDE SEQUENCE [LARGE SCALE GENOMIC DNA]</scope>
    <source>
        <strain evidence="2">JCM 16898</strain>
    </source>
</reference>
<dbReference type="InterPro" id="IPR029787">
    <property type="entry name" value="Nucleotide_cyclase"/>
</dbReference>
<name>A0ABP6W748_9PSEU</name>
<dbReference type="SUPFAM" id="SSF55073">
    <property type="entry name" value="Nucleotide cyclase"/>
    <property type="match status" value="1"/>
</dbReference>
<gene>
    <name evidence="1" type="ORF">GCM10022222_33290</name>
</gene>
<protein>
    <recommendedName>
        <fullName evidence="3">Guanylate cyclase domain-containing protein</fullName>
    </recommendedName>
</protein>